<feature type="region of interest" description="Disordered" evidence="1">
    <location>
        <begin position="37"/>
        <end position="140"/>
    </location>
</feature>
<feature type="compositionally biased region" description="Pro residues" evidence="1">
    <location>
        <begin position="45"/>
        <end position="60"/>
    </location>
</feature>
<name>L5JVR4_PTEAL</name>
<protein>
    <submittedName>
        <fullName evidence="2">Uncharacterized protein</fullName>
    </submittedName>
</protein>
<reference evidence="3" key="1">
    <citation type="journal article" date="2013" name="Science">
        <title>Comparative analysis of bat genomes provides insight into the evolution of flight and immunity.</title>
        <authorList>
            <person name="Zhang G."/>
            <person name="Cowled C."/>
            <person name="Shi Z."/>
            <person name="Huang Z."/>
            <person name="Bishop-Lilly K.A."/>
            <person name="Fang X."/>
            <person name="Wynne J.W."/>
            <person name="Xiong Z."/>
            <person name="Baker M.L."/>
            <person name="Zhao W."/>
            <person name="Tachedjian M."/>
            <person name="Zhu Y."/>
            <person name="Zhou P."/>
            <person name="Jiang X."/>
            <person name="Ng J."/>
            <person name="Yang L."/>
            <person name="Wu L."/>
            <person name="Xiao J."/>
            <person name="Feng Y."/>
            <person name="Chen Y."/>
            <person name="Sun X."/>
            <person name="Zhang Y."/>
            <person name="Marsh G.A."/>
            <person name="Crameri G."/>
            <person name="Broder C.C."/>
            <person name="Frey K.G."/>
            <person name="Wang L.F."/>
            <person name="Wang J."/>
        </authorList>
    </citation>
    <scope>NUCLEOTIDE SEQUENCE [LARGE SCALE GENOMIC DNA]</scope>
</reference>
<dbReference type="InParanoid" id="L5JVR4"/>
<accession>L5JVR4</accession>
<evidence type="ECO:0000256" key="1">
    <source>
        <dbReference type="SAM" id="MobiDB-lite"/>
    </source>
</evidence>
<gene>
    <name evidence="2" type="ORF">PAL_GLEAN10003504</name>
</gene>
<evidence type="ECO:0000313" key="2">
    <source>
        <dbReference type="EMBL" id="ELK03400.1"/>
    </source>
</evidence>
<feature type="region of interest" description="Disordered" evidence="1">
    <location>
        <begin position="1"/>
        <end position="23"/>
    </location>
</feature>
<dbReference type="EMBL" id="KB031095">
    <property type="protein sequence ID" value="ELK03400.1"/>
    <property type="molecule type" value="Genomic_DNA"/>
</dbReference>
<dbReference type="AlphaFoldDB" id="L5JVR4"/>
<sequence length="140" mass="14990">MLVDWSPDTPLKQGHQDETWAPPAWVTLTPLLSFADTSDYAQLQPPRPQKPPHPGGPPPCMGYSPKLRVQDWAEATWATPGPPPFSAAPSPGASVSKTQKGHTQHGHTAGPEMGSKGSGPASVSGHFQRDEEMPLSQRIL</sequence>
<proteinExistence type="predicted"/>
<evidence type="ECO:0000313" key="3">
    <source>
        <dbReference type="Proteomes" id="UP000010552"/>
    </source>
</evidence>
<keyword evidence="3" id="KW-1185">Reference proteome</keyword>
<organism evidence="2 3">
    <name type="scientific">Pteropus alecto</name>
    <name type="common">Black flying fox</name>
    <dbReference type="NCBI Taxonomy" id="9402"/>
    <lineage>
        <taxon>Eukaryota</taxon>
        <taxon>Metazoa</taxon>
        <taxon>Chordata</taxon>
        <taxon>Craniata</taxon>
        <taxon>Vertebrata</taxon>
        <taxon>Euteleostomi</taxon>
        <taxon>Mammalia</taxon>
        <taxon>Eutheria</taxon>
        <taxon>Laurasiatheria</taxon>
        <taxon>Chiroptera</taxon>
        <taxon>Yinpterochiroptera</taxon>
        <taxon>Pteropodoidea</taxon>
        <taxon>Pteropodidae</taxon>
        <taxon>Pteropodinae</taxon>
        <taxon>Pteropus</taxon>
    </lineage>
</organism>
<dbReference type="Proteomes" id="UP000010552">
    <property type="component" value="Unassembled WGS sequence"/>
</dbReference>